<keyword evidence="1" id="KW-1133">Transmembrane helix</keyword>
<evidence type="ECO:0000313" key="3">
    <source>
        <dbReference type="WBParaSite" id="nRc.2.0.1.t37086-RA"/>
    </source>
</evidence>
<keyword evidence="2" id="KW-1185">Reference proteome</keyword>
<evidence type="ECO:0000313" key="2">
    <source>
        <dbReference type="Proteomes" id="UP000887565"/>
    </source>
</evidence>
<proteinExistence type="predicted"/>
<sequence length="66" mass="7310">NNINNSHFVVLAFGVSNRVVVLWLPLSLEVIYRVTTTCYRDGPVWAEEVQPGSAKPVLLCVFGSAY</sequence>
<organism evidence="2 3">
    <name type="scientific">Romanomermis culicivorax</name>
    <name type="common">Nematode worm</name>
    <dbReference type="NCBI Taxonomy" id="13658"/>
    <lineage>
        <taxon>Eukaryota</taxon>
        <taxon>Metazoa</taxon>
        <taxon>Ecdysozoa</taxon>
        <taxon>Nematoda</taxon>
        <taxon>Enoplea</taxon>
        <taxon>Dorylaimia</taxon>
        <taxon>Mermithida</taxon>
        <taxon>Mermithoidea</taxon>
        <taxon>Mermithidae</taxon>
        <taxon>Romanomermis</taxon>
    </lineage>
</organism>
<protein>
    <submittedName>
        <fullName evidence="3">Uncharacterized protein</fullName>
    </submittedName>
</protein>
<keyword evidence="1" id="KW-0812">Transmembrane</keyword>
<evidence type="ECO:0000256" key="1">
    <source>
        <dbReference type="SAM" id="Phobius"/>
    </source>
</evidence>
<dbReference type="AlphaFoldDB" id="A0A915KGI4"/>
<feature type="transmembrane region" description="Helical" evidence="1">
    <location>
        <begin position="6"/>
        <end position="26"/>
    </location>
</feature>
<reference evidence="3" key="1">
    <citation type="submission" date="2022-11" db="UniProtKB">
        <authorList>
            <consortium name="WormBaseParasite"/>
        </authorList>
    </citation>
    <scope>IDENTIFICATION</scope>
</reference>
<accession>A0A915KGI4</accession>
<keyword evidence="1" id="KW-0472">Membrane</keyword>
<dbReference type="WBParaSite" id="nRc.2.0.1.t37086-RA">
    <property type="protein sequence ID" value="nRc.2.0.1.t37086-RA"/>
    <property type="gene ID" value="nRc.2.0.1.g37086"/>
</dbReference>
<name>A0A915KGI4_ROMCU</name>
<dbReference type="Proteomes" id="UP000887565">
    <property type="component" value="Unplaced"/>
</dbReference>